<organism evidence="6 7">
    <name type="scientific">Butyrivibrio proteoclasticus</name>
    <dbReference type="NCBI Taxonomy" id="43305"/>
    <lineage>
        <taxon>Bacteria</taxon>
        <taxon>Bacillati</taxon>
        <taxon>Bacillota</taxon>
        <taxon>Clostridia</taxon>
        <taxon>Lachnospirales</taxon>
        <taxon>Lachnospiraceae</taxon>
        <taxon>Butyrivibrio</taxon>
    </lineage>
</organism>
<dbReference type="InterPro" id="IPR002559">
    <property type="entry name" value="Transposase_11"/>
</dbReference>
<dbReference type="AlphaFoldDB" id="A0A1I5RRG9"/>
<evidence type="ECO:0000256" key="4">
    <source>
        <dbReference type="ARBA" id="ARBA00023172"/>
    </source>
</evidence>
<dbReference type="InterPro" id="IPR012337">
    <property type="entry name" value="RNaseH-like_sf"/>
</dbReference>
<sequence>MKASYIKKKFFETIDSIVADPTPFVKRPGTDFTRNRLCPLRDLVTFLLTMEAGTLNREIRRFFFRPTSSKKQPITKAAIIQQRDKLNDKFLPFIFSAVNKIKPIKKTLKGYHLLACDGSDLNIPAYDDKKTYVASNTEGVGYYQFHLNSILDVLEQRYVDVNIQPRSKINERSALIDFIKRTAFPEKSIFIADRGYFSLNVLAHISVSKYHYVLRMNSDEASMAFIRRFTLPESDEFDIILDFDITRSWKKCYTTRPDKYVCLKHGRQLDFIPPEDKKSMFHVKTRLVKIKLSEGNYEFLFTDLPQEEFGSEELKHVYHLRWEIETSFSFLKYNMALNSFHSKRRDFICQEIYARMILFNLTMLLVHSVELPKKDCLLEYKVSISDAVITCRDFLHNRMSSDTVELLLIGNVTPIREGRTYPRKKHTKRVVPLSYRA</sequence>
<reference evidence="7" key="1">
    <citation type="submission" date="2016-10" db="EMBL/GenBank/DDBJ databases">
        <authorList>
            <person name="Varghese N."/>
            <person name="Submissions S."/>
        </authorList>
    </citation>
    <scope>NUCLEOTIDE SEQUENCE [LARGE SCALE GENOMIC DNA]</scope>
    <source>
        <strain evidence="7">P18</strain>
    </source>
</reference>
<evidence type="ECO:0000313" key="7">
    <source>
        <dbReference type="Proteomes" id="UP000182624"/>
    </source>
</evidence>
<accession>A0A1I5RRG9</accession>
<dbReference type="PANTHER" id="PTHR33258:SF1">
    <property type="entry name" value="TRANSPOSASE INSL FOR INSERTION SEQUENCE ELEMENT IS186A-RELATED"/>
    <property type="match status" value="1"/>
</dbReference>
<dbReference type="GO" id="GO:0003677">
    <property type="term" value="F:DNA binding"/>
    <property type="evidence" value="ECO:0007669"/>
    <property type="project" value="UniProtKB-KW"/>
</dbReference>
<protein>
    <submittedName>
        <fullName evidence="6">Transposase DDE domain-containing protein</fullName>
    </submittedName>
</protein>
<dbReference type="NCBIfam" id="NF033592">
    <property type="entry name" value="transpos_IS4_1"/>
    <property type="match status" value="1"/>
</dbReference>
<dbReference type="RefSeq" id="WP_074884789.1">
    <property type="nucleotide sequence ID" value="NZ_FOXO01000004.1"/>
</dbReference>
<dbReference type="InterPro" id="IPR047952">
    <property type="entry name" value="Transpos_IS4"/>
</dbReference>
<evidence type="ECO:0000313" key="6">
    <source>
        <dbReference type="EMBL" id="SFP61007.1"/>
    </source>
</evidence>
<evidence type="ECO:0000256" key="3">
    <source>
        <dbReference type="ARBA" id="ARBA00023125"/>
    </source>
</evidence>
<comment type="similarity">
    <text evidence="1">Belongs to the transposase 11 family.</text>
</comment>
<evidence type="ECO:0000256" key="2">
    <source>
        <dbReference type="ARBA" id="ARBA00022578"/>
    </source>
</evidence>
<dbReference type="Proteomes" id="UP000182624">
    <property type="component" value="Unassembled WGS sequence"/>
</dbReference>
<proteinExistence type="inferred from homology"/>
<dbReference type="Pfam" id="PF01609">
    <property type="entry name" value="DDE_Tnp_1"/>
    <property type="match status" value="1"/>
</dbReference>
<name>A0A1I5RRG9_9FIRM</name>
<dbReference type="EMBL" id="FOXO01000004">
    <property type="protein sequence ID" value="SFP61007.1"/>
    <property type="molecule type" value="Genomic_DNA"/>
</dbReference>
<keyword evidence="4" id="KW-0233">DNA recombination</keyword>
<dbReference type="GO" id="GO:0004803">
    <property type="term" value="F:transposase activity"/>
    <property type="evidence" value="ECO:0007669"/>
    <property type="project" value="InterPro"/>
</dbReference>
<dbReference type="SUPFAM" id="SSF53098">
    <property type="entry name" value="Ribonuclease H-like"/>
    <property type="match status" value="1"/>
</dbReference>
<gene>
    <name evidence="6" type="ORF">SAMN04487928_104151</name>
</gene>
<keyword evidence="7" id="KW-1185">Reference proteome</keyword>
<dbReference type="GO" id="GO:0006313">
    <property type="term" value="P:DNA transposition"/>
    <property type="evidence" value="ECO:0007669"/>
    <property type="project" value="InterPro"/>
</dbReference>
<keyword evidence="3" id="KW-0238">DNA-binding</keyword>
<dbReference type="PANTHER" id="PTHR33258">
    <property type="entry name" value="TRANSPOSASE INSL FOR INSERTION SEQUENCE ELEMENT IS186A-RELATED"/>
    <property type="match status" value="1"/>
</dbReference>
<dbReference type="Gene3D" id="3.90.350.10">
    <property type="entry name" value="Transposase Inhibitor Protein From Tn5, Chain A, domain 1"/>
    <property type="match status" value="1"/>
</dbReference>
<dbReference type="OrthoDB" id="9794050at2"/>
<evidence type="ECO:0000256" key="1">
    <source>
        <dbReference type="ARBA" id="ARBA00010075"/>
    </source>
</evidence>
<keyword evidence="2" id="KW-0815">Transposition</keyword>
<feature type="domain" description="Transposase IS4-like" evidence="5">
    <location>
        <begin position="112"/>
        <end position="361"/>
    </location>
</feature>
<evidence type="ECO:0000259" key="5">
    <source>
        <dbReference type="Pfam" id="PF01609"/>
    </source>
</evidence>